<keyword evidence="3" id="KW-0217">Developmental protein</keyword>
<comment type="similarity">
    <text evidence="2">Belongs to the nuclear hormone receptor family. NR2 subfamily.</text>
</comment>
<dbReference type="SUPFAM" id="SSF57716">
    <property type="entry name" value="Glucocorticoid receptor-like (DNA-binding domain)"/>
    <property type="match status" value="1"/>
</dbReference>
<keyword evidence="7 15" id="KW-0805">Transcription regulation</keyword>
<dbReference type="InterPro" id="IPR001628">
    <property type="entry name" value="Znf_hrmn_rcpt"/>
</dbReference>
<dbReference type="PROSITE" id="PS00031">
    <property type="entry name" value="NUCLEAR_REC_DBD_1"/>
    <property type="match status" value="1"/>
</dbReference>
<dbReference type="PRINTS" id="PR01282">
    <property type="entry name" value="COUPTNFACTOR"/>
</dbReference>
<dbReference type="GO" id="GO:0007399">
    <property type="term" value="P:nervous system development"/>
    <property type="evidence" value="ECO:0007669"/>
    <property type="project" value="UniProtKB-ARBA"/>
</dbReference>
<dbReference type="InterPro" id="IPR000536">
    <property type="entry name" value="Nucl_hrmn_rcpt_lig-bd"/>
</dbReference>
<dbReference type="InterPro" id="IPR013088">
    <property type="entry name" value="Znf_NHR/GATA"/>
</dbReference>
<evidence type="ECO:0000256" key="13">
    <source>
        <dbReference type="ARBA" id="ARBA00041813"/>
    </source>
</evidence>
<dbReference type="SMART" id="SM00399">
    <property type="entry name" value="ZnF_C4"/>
    <property type="match status" value="1"/>
</dbReference>
<gene>
    <name evidence="19" type="primary">nr2e1</name>
</gene>
<dbReference type="CDD" id="cd07163">
    <property type="entry name" value="NR_DBD_TLX"/>
    <property type="match status" value="1"/>
</dbReference>
<dbReference type="Pfam" id="PF00104">
    <property type="entry name" value="Hormone_recep"/>
    <property type="match status" value="1"/>
</dbReference>
<keyword evidence="9 15" id="KW-0804">Transcription</keyword>
<dbReference type="PRINTS" id="PR00398">
    <property type="entry name" value="STRDHORMONER"/>
</dbReference>
<proteinExistence type="inferred from homology"/>
<evidence type="ECO:0000259" key="17">
    <source>
        <dbReference type="PROSITE" id="PS51843"/>
    </source>
</evidence>
<evidence type="ECO:0000313" key="18">
    <source>
        <dbReference type="Proteomes" id="UP000515150"/>
    </source>
</evidence>
<protein>
    <recommendedName>
        <fullName evidence="12">Nuclear receptor subfamily 2 group E member 1</fullName>
    </recommendedName>
    <alternativeName>
        <fullName evidence="14">Nuclear receptor TLX</fullName>
    </alternativeName>
    <alternativeName>
        <fullName evidence="13">Protein tailless homolog</fullName>
    </alternativeName>
</protein>
<evidence type="ECO:0000256" key="14">
    <source>
        <dbReference type="ARBA" id="ARBA00042524"/>
    </source>
</evidence>
<keyword evidence="18" id="KW-1185">Reference proteome</keyword>
<keyword evidence="5 15" id="KW-0863">Zinc-finger</keyword>
<comment type="subcellular location">
    <subcellularLocation>
        <location evidence="1 15">Nucleus</location>
    </subcellularLocation>
</comment>
<dbReference type="Gene3D" id="1.10.565.10">
    <property type="entry name" value="Retinoid X Receptor"/>
    <property type="match status" value="1"/>
</dbReference>
<dbReference type="Gene3D" id="3.30.50.10">
    <property type="entry name" value="Erythroid Transcription Factor GATA-1, subunit A"/>
    <property type="match status" value="1"/>
</dbReference>
<dbReference type="InterPro" id="IPR035500">
    <property type="entry name" value="NHR-like_dom_sf"/>
</dbReference>
<evidence type="ECO:0000256" key="15">
    <source>
        <dbReference type="RuleBase" id="RU004334"/>
    </source>
</evidence>
<dbReference type="CTD" id="7101"/>
<organism evidence="18 19">
    <name type="scientific">Betta splendens</name>
    <name type="common">Siamese fighting fish</name>
    <dbReference type="NCBI Taxonomy" id="158456"/>
    <lineage>
        <taxon>Eukaryota</taxon>
        <taxon>Metazoa</taxon>
        <taxon>Chordata</taxon>
        <taxon>Craniata</taxon>
        <taxon>Vertebrata</taxon>
        <taxon>Euteleostomi</taxon>
        <taxon>Actinopterygii</taxon>
        <taxon>Neopterygii</taxon>
        <taxon>Teleostei</taxon>
        <taxon>Neoteleostei</taxon>
        <taxon>Acanthomorphata</taxon>
        <taxon>Anabantaria</taxon>
        <taxon>Anabantiformes</taxon>
        <taxon>Anabantoidei</taxon>
        <taxon>Osphronemidae</taxon>
        <taxon>Betta</taxon>
    </lineage>
</organism>
<evidence type="ECO:0000256" key="6">
    <source>
        <dbReference type="ARBA" id="ARBA00022833"/>
    </source>
</evidence>
<dbReference type="Proteomes" id="UP000515150">
    <property type="component" value="Chromosome 24"/>
</dbReference>
<feature type="domain" description="Nuclear receptor" evidence="16">
    <location>
        <begin position="24"/>
        <end position="101"/>
    </location>
</feature>
<dbReference type="SUPFAM" id="SSF48508">
    <property type="entry name" value="Nuclear receptor ligand-binding domain"/>
    <property type="match status" value="1"/>
</dbReference>
<evidence type="ECO:0000256" key="11">
    <source>
        <dbReference type="ARBA" id="ARBA00023242"/>
    </source>
</evidence>
<evidence type="ECO:0000256" key="10">
    <source>
        <dbReference type="ARBA" id="ARBA00023170"/>
    </source>
</evidence>
<dbReference type="SMART" id="SM00430">
    <property type="entry name" value="HOLI"/>
    <property type="match status" value="1"/>
</dbReference>
<keyword evidence="4 15" id="KW-0479">Metal-binding</keyword>
<evidence type="ECO:0000256" key="7">
    <source>
        <dbReference type="ARBA" id="ARBA00023015"/>
    </source>
</evidence>
<dbReference type="GO" id="GO:0008270">
    <property type="term" value="F:zinc ion binding"/>
    <property type="evidence" value="ECO:0007669"/>
    <property type="project" value="UniProtKB-KW"/>
</dbReference>
<dbReference type="Pfam" id="PF00105">
    <property type="entry name" value="zf-C4"/>
    <property type="match status" value="1"/>
</dbReference>
<evidence type="ECO:0000256" key="12">
    <source>
        <dbReference type="ARBA" id="ARBA00040364"/>
    </source>
</evidence>
<evidence type="ECO:0000256" key="2">
    <source>
        <dbReference type="ARBA" id="ARBA00006421"/>
    </source>
</evidence>
<evidence type="ECO:0000256" key="9">
    <source>
        <dbReference type="ARBA" id="ARBA00023163"/>
    </source>
</evidence>
<feature type="domain" description="NR LBD" evidence="17">
    <location>
        <begin position="109"/>
        <end position="345"/>
    </location>
</feature>
<evidence type="ECO:0000256" key="1">
    <source>
        <dbReference type="ARBA" id="ARBA00004123"/>
    </source>
</evidence>
<dbReference type="PANTHER" id="PTHR24083">
    <property type="entry name" value="NUCLEAR HORMONE RECEPTOR"/>
    <property type="match status" value="1"/>
</dbReference>
<dbReference type="GO" id="GO:1990837">
    <property type="term" value="F:sequence-specific double-stranded DNA binding"/>
    <property type="evidence" value="ECO:0007669"/>
    <property type="project" value="UniProtKB-ARBA"/>
</dbReference>
<name>A0A8M1HAA3_BETSP</name>
<dbReference type="PROSITE" id="PS51030">
    <property type="entry name" value="NUCLEAR_REC_DBD_2"/>
    <property type="match status" value="1"/>
</dbReference>
<dbReference type="RefSeq" id="XP_040925369.1">
    <property type="nucleotide sequence ID" value="XM_041069435.2"/>
</dbReference>
<keyword evidence="11 15" id="KW-0539">Nucleus</keyword>
<keyword evidence="6 15" id="KW-0862">Zinc</keyword>
<dbReference type="FunFam" id="1.10.565.10:FF:000019">
    <property type="entry name" value="Nuclear receptor subfamily 2 group E member 1"/>
    <property type="match status" value="1"/>
</dbReference>
<reference evidence="19" key="1">
    <citation type="submission" date="2025-08" db="UniProtKB">
        <authorList>
            <consortium name="RefSeq"/>
        </authorList>
    </citation>
    <scope>IDENTIFICATION</scope>
</reference>
<evidence type="ECO:0000313" key="19">
    <source>
        <dbReference type="RefSeq" id="XP_040925369.1"/>
    </source>
</evidence>
<dbReference type="GO" id="GO:0005654">
    <property type="term" value="C:nucleoplasm"/>
    <property type="evidence" value="ECO:0007669"/>
    <property type="project" value="UniProtKB-ARBA"/>
</dbReference>
<dbReference type="PRINTS" id="PR00047">
    <property type="entry name" value="STROIDFINGER"/>
</dbReference>
<dbReference type="InterPro" id="IPR001723">
    <property type="entry name" value="Nuclear_hrmn_rcpt"/>
</dbReference>
<sequence>MSKPTGSTSGCLDILNVKSSRILDIPCKVCGDRSSGKHYGVYACDGCSGFFKRSIRRNRTYVCKSGSQGGCPVDKTHRNQCRACRLKKCLEVNMNKDAVQHERGPRTSTIRKQVALYFRGHKEVNGSSTHFPGSSLPGPPFFTTVTQLEPHNLEMSTVATTPERQAMVGLAQPTPKLILLEDAWRELFVLGIAQWAIPVDSTTLLAVSGMNTENTESPRMSKIMSEIQALQEVVTRFRQMRLDATEFACLKCIVTFKAVPTHGSTELRSFRNASAIAALQDEAQLTLNSYIHTRYPTQPCRFGKLLLLLPALRSVGPSTIEEVFFKKTIGNVPITRLLSDMYKSSDI</sequence>
<dbReference type="GeneID" id="114849658"/>
<accession>A0A8M1HAA3</accession>
<evidence type="ECO:0000256" key="5">
    <source>
        <dbReference type="ARBA" id="ARBA00022771"/>
    </source>
</evidence>
<evidence type="ECO:0000256" key="4">
    <source>
        <dbReference type="ARBA" id="ARBA00022723"/>
    </source>
</evidence>
<dbReference type="FunFam" id="3.30.50.10:FF:000019">
    <property type="entry name" value="Nuclear receptor subfamily 2 group E member"/>
    <property type="match status" value="1"/>
</dbReference>
<keyword evidence="8 15" id="KW-0238">DNA-binding</keyword>
<dbReference type="AlphaFoldDB" id="A0A8M1HAA3"/>
<dbReference type="GO" id="GO:0000981">
    <property type="term" value="F:DNA-binding transcription factor activity, RNA polymerase II-specific"/>
    <property type="evidence" value="ECO:0007669"/>
    <property type="project" value="UniProtKB-ARBA"/>
</dbReference>
<keyword evidence="10 15" id="KW-0675">Receptor</keyword>
<evidence type="ECO:0000256" key="8">
    <source>
        <dbReference type="ARBA" id="ARBA00023125"/>
    </source>
</evidence>
<dbReference type="PROSITE" id="PS51843">
    <property type="entry name" value="NR_LBD"/>
    <property type="match status" value="1"/>
</dbReference>
<dbReference type="InterPro" id="IPR050274">
    <property type="entry name" value="Nuclear_hormone_rcpt_NR2"/>
</dbReference>
<evidence type="ECO:0000256" key="3">
    <source>
        <dbReference type="ARBA" id="ARBA00022473"/>
    </source>
</evidence>
<evidence type="ECO:0000259" key="16">
    <source>
        <dbReference type="PROSITE" id="PS51030"/>
    </source>
</evidence>